<proteinExistence type="predicted"/>
<accession>G6EZZ5</accession>
<dbReference type="OrthoDB" id="9107395at2"/>
<dbReference type="Proteomes" id="UP000005939">
    <property type="component" value="Unassembled WGS sequence"/>
</dbReference>
<protein>
    <recommendedName>
        <fullName evidence="3">Tail fiber protein</fullName>
    </recommendedName>
</protein>
<evidence type="ECO:0000313" key="2">
    <source>
        <dbReference type="Proteomes" id="UP000005939"/>
    </source>
</evidence>
<dbReference type="AlphaFoldDB" id="G6EZZ5"/>
<dbReference type="STRING" id="1088868.CIN_09410"/>
<name>G6EZZ5_9PROT</name>
<gene>
    <name evidence="1" type="ORF">CIN_09410</name>
</gene>
<dbReference type="RefSeq" id="WP_008853931.1">
    <property type="nucleotide sequence ID" value="NZ_AGFR01000005.1"/>
</dbReference>
<reference evidence="1 2" key="1">
    <citation type="submission" date="2011-10" db="EMBL/GenBank/DDBJ databases">
        <title>Genome Sequence of Commensalibacter intestini A911, isolated from Drosophila gut.</title>
        <authorList>
            <person name="Lee W.-J."/>
            <person name="Kim E.-K."/>
        </authorList>
    </citation>
    <scope>NUCLEOTIDE SEQUENCE [LARGE SCALE GENOMIC DNA]</scope>
    <source>
        <strain evidence="1 2">A911</strain>
    </source>
</reference>
<organism evidence="1 2">
    <name type="scientific">Commensalibacter intestini A911</name>
    <dbReference type="NCBI Taxonomy" id="1088868"/>
    <lineage>
        <taxon>Bacteria</taxon>
        <taxon>Pseudomonadati</taxon>
        <taxon>Pseudomonadota</taxon>
        <taxon>Alphaproteobacteria</taxon>
        <taxon>Acetobacterales</taxon>
        <taxon>Acetobacteraceae</taxon>
    </lineage>
</organism>
<dbReference type="Gene3D" id="2.40.300.10">
    <property type="entry name" value="Head decoration protein D"/>
    <property type="match status" value="1"/>
</dbReference>
<sequence>MDRLISNHTVPLAKADRAPKKVIDPTPQYATDGDPATGVPATYLTAAHYNSLMDEIVNAIEAGGLNPEKDDWGQLAKVITKIISRFGNIKEVGKDSNGVYVIVNENGKDQKTYILSPSDLDDINKRLSAAEGTIITHTSRLDNYGDAINRIFSQELPGKANISGSSGQDFNAKNLNVSGVNTGGLGIGGTNGIGTSTTLWGFSPQLLNTDDGGLYRKGLLNLIYAGTDDADTQPVNTRQVMQISVDRAKHTSGDDLSSTANKTVLHTRRVSLYSDLYVYGTTQGAPADLSENYKSDQEGYIPGQVMMRSVKPGIEVELCTDPKRAFGIISTDPYAVMNGKREDTEDFNKYVRIAMIGRIPVWVEGPLTKEDHITATENGMAKASRDPSDGWLGWPIEPDEQTELRLVECFVTAVI</sequence>
<evidence type="ECO:0000313" key="1">
    <source>
        <dbReference type="EMBL" id="EHD14077.1"/>
    </source>
</evidence>
<evidence type="ECO:0008006" key="3">
    <source>
        <dbReference type="Google" id="ProtNLM"/>
    </source>
</evidence>
<dbReference type="EMBL" id="AGFR01000005">
    <property type="protein sequence ID" value="EHD14077.1"/>
    <property type="molecule type" value="Genomic_DNA"/>
</dbReference>
<comment type="caution">
    <text evidence="1">The sequence shown here is derived from an EMBL/GenBank/DDBJ whole genome shotgun (WGS) entry which is preliminary data.</text>
</comment>